<accession>A0A0D0AXK9</accession>
<keyword evidence="3" id="KW-1185">Reference proteome</keyword>
<dbReference type="InterPro" id="IPR024706">
    <property type="entry name" value="Peroxiredoxin_AhpC-typ"/>
</dbReference>
<dbReference type="Pfam" id="PF00578">
    <property type="entry name" value="AhpC-TSA"/>
    <property type="match status" value="1"/>
</dbReference>
<proteinExistence type="predicted"/>
<gene>
    <name evidence="2" type="ORF">GYMLUDRAFT_116422</name>
</gene>
<dbReference type="InterPro" id="IPR036249">
    <property type="entry name" value="Thioredoxin-like_sf"/>
</dbReference>
<dbReference type="EMBL" id="KN834807">
    <property type="protein sequence ID" value="KIK55360.1"/>
    <property type="molecule type" value="Genomic_DNA"/>
</dbReference>
<evidence type="ECO:0000259" key="1">
    <source>
        <dbReference type="Pfam" id="PF00578"/>
    </source>
</evidence>
<sequence length="156" mass="17262">QPNLIVGAIAPNFECSAASGPLKFHQWIGESWSIAFSHPGSAFMNELTELAHKLPDIQHRSIKVIGFSRNWPTESLHWKTLLRQHYGQQPLSGRDVEIIADDQGRISSLYGMLPQGNSKGVTSSPNTAFLVDPRKIIRLILAYPSSLSNGLSQMLQ</sequence>
<feature type="domain" description="Alkyl hydroperoxide reductase subunit C/ Thiol specific antioxidant" evidence="1">
    <location>
        <begin position="6"/>
        <end position="139"/>
    </location>
</feature>
<reference evidence="2 3" key="1">
    <citation type="submission" date="2014-04" db="EMBL/GenBank/DDBJ databases">
        <title>Evolutionary Origins and Diversification of the Mycorrhizal Mutualists.</title>
        <authorList>
            <consortium name="DOE Joint Genome Institute"/>
            <consortium name="Mycorrhizal Genomics Consortium"/>
            <person name="Kohler A."/>
            <person name="Kuo A."/>
            <person name="Nagy L.G."/>
            <person name="Floudas D."/>
            <person name="Copeland A."/>
            <person name="Barry K.W."/>
            <person name="Cichocki N."/>
            <person name="Veneault-Fourrey C."/>
            <person name="LaButti K."/>
            <person name="Lindquist E.A."/>
            <person name="Lipzen A."/>
            <person name="Lundell T."/>
            <person name="Morin E."/>
            <person name="Murat C."/>
            <person name="Riley R."/>
            <person name="Ohm R."/>
            <person name="Sun H."/>
            <person name="Tunlid A."/>
            <person name="Henrissat B."/>
            <person name="Grigoriev I.V."/>
            <person name="Hibbett D.S."/>
            <person name="Martin F."/>
        </authorList>
    </citation>
    <scope>NUCLEOTIDE SEQUENCE [LARGE SCALE GENOMIC DNA]</scope>
    <source>
        <strain evidence="2 3">FD-317 M1</strain>
    </source>
</reference>
<evidence type="ECO:0000313" key="2">
    <source>
        <dbReference type="EMBL" id="KIK55360.1"/>
    </source>
</evidence>
<feature type="non-terminal residue" evidence="2">
    <location>
        <position position="1"/>
    </location>
</feature>
<dbReference type="Proteomes" id="UP000053593">
    <property type="component" value="Unassembled WGS sequence"/>
</dbReference>
<protein>
    <recommendedName>
        <fullName evidence="1">Alkyl hydroperoxide reductase subunit C/ Thiol specific antioxidant domain-containing protein</fullName>
    </recommendedName>
</protein>
<dbReference type="SUPFAM" id="SSF52833">
    <property type="entry name" value="Thioredoxin-like"/>
    <property type="match status" value="1"/>
</dbReference>
<dbReference type="GO" id="GO:0016209">
    <property type="term" value="F:antioxidant activity"/>
    <property type="evidence" value="ECO:0007669"/>
    <property type="project" value="InterPro"/>
</dbReference>
<dbReference type="AlphaFoldDB" id="A0A0D0AXK9"/>
<dbReference type="OrthoDB" id="2996783at2759"/>
<dbReference type="PIRSF" id="PIRSF000239">
    <property type="entry name" value="AHPC"/>
    <property type="match status" value="1"/>
</dbReference>
<feature type="non-terminal residue" evidence="2">
    <location>
        <position position="156"/>
    </location>
</feature>
<organism evidence="2 3">
    <name type="scientific">Collybiopsis luxurians FD-317 M1</name>
    <dbReference type="NCBI Taxonomy" id="944289"/>
    <lineage>
        <taxon>Eukaryota</taxon>
        <taxon>Fungi</taxon>
        <taxon>Dikarya</taxon>
        <taxon>Basidiomycota</taxon>
        <taxon>Agaricomycotina</taxon>
        <taxon>Agaricomycetes</taxon>
        <taxon>Agaricomycetidae</taxon>
        <taxon>Agaricales</taxon>
        <taxon>Marasmiineae</taxon>
        <taxon>Omphalotaceae</taxon>
        <taxon>Collybiopsis</taxon>
        <taxon>Collybiopsis luxurians</taxon>
    </lineage>
</organism>
<name>A0A0D0AXK9_9AGAR</name>
<dbReference type="GO" id="GO:0016491">
    <property type="term" value="F:oxidoreductase activity"/>
    <property type="evidence" value="ECO:0007669"/>
    <property type="project" value="InterPro"/>
</dbReference>
<dbReference type="HOGENOM" id="CLU_042529_4_1_1"/>
<evidence type="ECO:0000313" key="3">
    <source>
        <dbReference type="Proteomes" id="UP000053593"/>
    </source>
</evidence>
<dbReference type="InterPro" id="IPR000866">
    <property type="entry name" value="AhpC/TSA"/>
</dbReference>
<dbReference type="Gene3D" id="3.40.30.10">
    <property type="entry name" value="Glutaredoxin"/>
    <property type="match status" value="1"/>
</dbReference>